<feature type="region of interest" description="Disordered" evidence="1">
    <location>
        <begin position="1"/>
        <end position="46"/>
    </location>
</feature>
<feature type="compositionally biased region" description="Pro residues" evidence="1">
    <location>
        <begin position="1"/>
        <end position="11"/>
    </location>
</feature>
<evidence type="ECO:0000256" key="1">
    <source>
        <dbReference type="SAM" id="MobiDB-lite"/>
    </source>
</evidence>
<proteinExistence type="predicted"/>
<protein>
    <recommendedName>
        <fullName evidence="4">DUF3077 domain-containing protein</fullName>
    </recommendedName>
</protein>
<dbReference type="Proteomes" id="UP000337909">
    <property type="component" value="Unassembled WGS sequence"/>
</dbReference>
<dbReference type="AlphaFoldDB" id="A0A5E7CTF4"/>
<evidence type="ECO:0000313" key="3">
    <source>
        <dbReference type="Proteomes" id="UP000337909"/>
    </source>
</evidence>
<dbReference type="EMBL" id="CABVHQ010000030">
    <property type="protein sequence ID" value="VVO08323.1"/>
    <property type="molecule type" value="Genomic_DNA"/>
</dbReference>
<accession>A0A5E7CTF4</accession>
<reference evidence="2 3" key="1">
    <citation type="submission" date="2019-09" db="EMBL/GenBank/DDBJ databases">
        <authorList>
            <person name="Chandra G."/>
            <person name="Truman W A."/>
        </authorList>
    </citation>
    <scope>NUCLEOTIDE SEQUENCE [LARGE SCALE GENOMIC DNA]</scope>
    <source>
        <strain evidence="2">PS691</strain>
    </source>
</reference>
<dbReference type="RefSeq" id="WP_150643119.1">
    <property type="nucleotide sequence ID" value="NZ_CABVHQ010000030.1"/>
</dbReference>
<evidence type="ECO:0000313" key="2">
    <source>
        <dbReference type="EMBL" id="VVO08323.1"/>
    </source>
</evidence>
<gene>
    <name evidence="2" type="ORF">PS691_03196</name>
</gene>
<evidence type="ECO:0008006" key="4">
    <source>
        <dbReference type="Google" id="ProtNLM"/>
    </source>
</evidence>
<name>A0A5E7CTF4_PSEFL</name>
<dbReference type="Pfam" id="PF19619">
    <property type="entry name" value="DUF6124"/>
    <property type="match status" value="1"/>
</dbReference>
<sequence>MKKITPDPPETPSLSTSDSLDPAQLSKVAQHAPYDHSRNPKPANPISHIFTIAPDVDTETVLVHASETFASLSAMITDLAFELEGSRRNKALAIQQLIVLGELLVSRALDHLDTSDSAASAVIPTSAY</sequence>
<dbReference type="OrthoDB" id="7013712at2"/>
<organism evidence="2 3">
    <name type="scientific">Pseudomonas fluorescens</name>
    <dbReference type="NCBI Taxonomy" id="294"/>
    <lineage>
        <taxon>Bacteria</taxon>
        <taxon>Pseudomonadati</taxon>
        <taxon>Pseudomonadota</taxon>
        <taxon>Gammaproteobacteria</taxon>
        <taxon>Pseudomonadales</taxon>
        <taxon>Pseudomonadaceae</taxon>
        <taxon>Pseudomonas</taxon>
    </lineage>
</organism>